<dbReference type="PRINTS" id="PR00368">
    <property type="entry name" value="FADPNR"/>
</dbReference>
<dbReference type="InterPro" id="IPR036188">
    <property type="entry name" value="FAD/NAD-bd_sf"/>
</dbReference>
<gene>
    <name evidence="7" type="ORF">CTHT_0038400</name>
</gene>
<evidence type="ECO:0000256" key="2">
    <source>
        <dbReference type="ARBA" id="ARBA00022630"/>
    </source>
</evidence>
<dbReference type="AlphaFoldDB" id="G0S8K4"/>
<dbReference type="RefSeq" id="XP_006694260.1">
    <property type="nucleotide sequence ID" value="XM_006694197.1"/>
</dbReference>
<dbReference type="Gene3D" id="3.50.50.100">
    <property type="match status" value="1"/>
</dbReference>
<evidence type="ECO:0000256" key="3">
    <source>
        <dbReference type="ARBA" id="ARBA00022827"/>
    </source>
</evidence>
<dbReference type="GO" id="GO:0004174">
    <property type="term" value="F:electron-transferring-flavoprotein dehydrogenase activity"/>
    <property type="evidence" value="ECO:0007669"/>
    <property type="project" value="TreeGrafter"/>
</dbReference>
<dbReference type="InterPro" id="IPR023753">
    <property type="entry name" value="FAD/NAD-binding_dom"/>
</dbReference>
<dbReference type="OrthoDB" id="202203at2759"/>
<dbReference type="Proteomes" id="UP000008066">
    <property type="component" value="Unassembled WGS sequence"/>
</dbReference>
<dbReference type="PANTHER" id="PTHR43735:SF3">
    <property type="entry name" value="FERROPTOSIS SUPPRESSOR PROTEIN 1"/>
    <property type="match status" value="1"/>
</dbReference>
<organism evidence="8">
    <name type="scientific">Chaetomium thermophilum (strain DSM 1495 / CBS 144.50 / IMI 039719)</name>
    <name type="common">Thermochaetoides thermophila</name>
    <dbReference type="NCBI Taxonomy" id="759272"/>
    <lineage>
        <taxon>Eukaryota</taxon>
        <taxon>Fungi</taxon>
        <taxon>Dikarya</taxon>
        <taxon>Ascomycota</taxon>
        <taxon>Pezizomycotina</taxon>
        <taxon>Sordariomycetes</taxon>
        <taxon>Sordariomycetidae</taxon>
        <taxon>Sordariales</taxon>
        <taxon>Chaetomiaceae</taxon>
        <taxon>Thermochaetoides</taxon>
    </lineage>
</organism>
<dbReference type="GeneID" id="18257878"/>
<dbReference type="STRING" id="759272.G0S8K4"/>
<keyword evidence="4" id="KW-0560">Oxidoreductase</keyword>
<feature type="domain" description="FAD/NAD(P)-binding" evidence="6">
    <location>
        <begin position="4"/>
        <end position="298"/>
    </location>
</feature>
<accession>G0S8K4</accession>
<dbReference type="KEGG" id="cthr:CTHT_0038400"/>
<dbReference type="GO" id="GO:0050660">
    <property type="term" value="F:flavin adenine dinucleotide binding"/>
    <property type="evidence" value="ECO:0007669"/>
    <property type="project" value="TreeGrafter"/>
</dbReference>
<proteinExistence type="inferred from homology"/>
<dbReference type="PANTHER" id="PTHR43735">
    <property type="entry name" value="APOPTOSIS-INDUCING FACTOR 1"/>
    <property type="match status" value="1"/>
</dbReference>
<keyword evidence="5" id="KW-0732">Signal</keyword>
<dbReference type="GO" id="GO:0005737">
    <property type="term" value="C:cytoplasm"/>
    <property type="evidence" value="ECO:0007669"/>
    <property type="project" value="TreeGrafter"/>
</dbReference>
<dbReference type="EMBL" id="GL988041">
    <property type="protein sequence ID" value="EGS21964.1"/>
    <property type="molecule type" value="Genomic_DNA"/>
</dbReference>
<sequence>MVKTVLILGGSLAGLHVAHGLLKNKKLDGKIKVVLVSKMTHLYWNLASVRAIIDGKIKDEQIFKPIEPALTRYPEEKRELIIGTATSADFDNKTVEVKLASDGSVRTIQYDQLVLATGARAAAPDMPWKALGGYEETVNTLHTLAQRAKEASHIVVAGAGATGVELAGELGDAYGKNKTIVLLSATDSLLGGDSIAKAAERELKSLKVQIQYNARVQTVQQTTGEGGANKMELTLASGETLTTDLYLPTHGLIPNTEYIPPRYLDSENLNYRTVRVDDYLRVQETTNVWALGDIISKPRAGFFIAQKQATVVIKNLEYAILADGSKKEGKLPAVFKAPLDVFACAIGPNSGVGRAGGIKLFRGMVKMVKSKTLGMQFAEGYINGKAA</sequence>
<keyword evidence="3" id="KW-0274">FAD</keyword>
<evidence type="ECO:0000256" key="1">
    <source>
        <dbReference type="ARBA" id="ARBA00006442"/>
    </source>
</evidence>
<keyword evidence="2" id="KW-0285">Flavoprotein</keyword>
<evidence type="ECO:0000313" key="7">
    <source>
        <dbReference type="EMBL" id="EGS21964.1"/>
    </source>
</evidence>
<dbReference type="Pfam" id="PF07992">
    <property type="entry name" value="Pyr_redox_2"/>
    <property type="match status" value="1"/>
</dbReference>
<reference evidence="7 8" key="1">
    <citation type="journal article" date="2011" name="Cell">
        <title>Insight into structure and assembly of the nuclear pore complex by utilizing the genome of a eukaryotic thermophile.</title>
        <authorList>
            <person name="Amlacher S."/>
            <person name="Sarges P."/>
            <person name="Flemming D."/>
            <person name="van Noort V."/>
            <person name="Kunze R."/>
            <person name="Devos D.P."/>
            <person name="Arumugam M."/>
            <person name="Bork P."/>
            <person name="Hurt E."/>
        </authorList>
    </citation>
    <scope>NUCLEOTIDE SEQUENCE [LARGE SCALE GENOMIC DNA]</scope>
    <source>
        <strain evidence="8">DSM 1495 / CBS 144.50 / IMI 039719</strain>
    </source>
</reference>
<dbReference type="eggNOG" id="KOG2495">
    <property type="taxonomic scope" value="Eukaryota"/>
</dbReference>
<keyword evidence="8" id="KW-1185">Reference proteome</keyword>
<evidence type="ECO:0000313" key="8">
    <source>
        <dbReference type="Proteomes" id="UP000008066"/>
    </source>
</evidence>
<evidence type="ECO:0000256" key="4">
    <source>
        <dbReference type="ARBA" id="ARBA00023002"/>
    </source>
</evidence>
<comment type="similarity">
    <text evidence="1">Belongs to the FAD-dependent oxidoreductase family.</text>
</comment>
<dbReference type="HOGENOM" id="CLU_019845_6_2_1"/>
<feature type="signal peptide" evidence="5">
    <location>
        <begin position="1"/>
        <end position="20"/>
    </location>
</feature>
<dbReference type="SUPFAM" id="SSF51905">
    <property type="entry name" value="FAD/NAD(P)-binding domain"/>
    <property type="match status" value="1"/>
</dbReference>
<evidence type="ECO:0000256" key="5">
    <source>
        <dbReference type="SAM" id="SignalP"/>
    </source>
</evidence>
<protein>
    <submittedName>
        <fullName evidence="7">Putative FAD binding protein</fullName>
    </submittedName>
</protein>
<feature type="chain" id="PRO_5003409398" evidence="5">
    <location>
        <begin position="21"/>
        <end position="387"/>
    </location>
</feature>
<dbReference type="OMA" id="MAVTHQL"/>
<evidence type="ECO:0000259" key="6">
    <source>
        <dbReference type="Pfam" id="PF07992"/>
    </source>
</evidence>
<name>G0S8K4_CHATD</name>